<dbReference type="EMBL" id="BARU01004762">
    <property type="protein sequence ID" value="GAH23527.1"/>
    <property type="molecule type" value="Genomic_DNA"/>
</dbReference>
<dbReference type="PANTHER" id="PTHR24421">
    <property type="entry name" value="NITRATE/NITRITE SENSOR PROTEIN NARX-RELATED"/>
    <property type="match status" value="1"/>
</dbReference>
<protein>
    <recommendedName>
        <fullName evidence="2">histidine kinase</fullName>
        <ecNumber evidence="2">2.7.13.3</ecNumber>
    </recommendedName>
</protein>
<name>X1DTS2_9ZZZZ</name>
<evidence type="ECO:0000313" key="6">
    <source>
        <dbReference type="EMBL" id="GAH23527.1"/>
    </source>
</evidence>
<dbReference type="InterPro" id="IPR036890">
    <property type="entry name" value="HATPase_C_sf"/>
</dbReference>
<dbReference type="SMART" id="SM00387">
    <property type="entry name" value="HATPase_c"/>
    <property type="match status" value="1"/>
</dbReference>
<dbReference type="InterPro" id="IPR050482">
    <property type="entry name" value="Sensor_HK_TwoCompSys"/>
</dbReference>
<comment type="caution">
    <text evidence="6">The sequence shown here is derived from an EMBL/GenBank/DDBJ whole genome shotgun (WGS) entry which is preliminary data.</text>
</comment>
<feature type="domain" description="Histidine kinase" evidence="5">
    <location>
        <begin position="73"/>
        <end position="161"/>
    </location>
</feature>
<sequence>VEKLKAMSDITDITIKTIKRMSSDIRPGILDDLGLLPALEWYLNEYQKRTGIQCSLDITPRNIDLDTERTTAVYRILQETFTNIARHARASRVTANLKKRRNILTLRISDDGVGITPEQISNSGSYGLLGIQERALAFGGNVKISGKKDKGTTMFATIPLG</sequence>
<dbReference type="Gene3D" id="3.30.565.10">
    <property type="entry name" value="Histidine kinase-like ATPase, C-terminal domain"/>
    <property type="match status" value="1"/>
</dbReference>
<dbReference type="InterPro" id="IPR003594">
    <property type="entry name" value="HATPase_dom"/>
</dbReference>
<accession>X1DTS2</accession>
<evidence type="ECO:0000256" key="3">
    <source>
        <dbReference type="ARBA" id="ARBA00022679"/>
    </source>
</evidence>
<evidence type="ECO:0000256" key="2">
    <source>
        <dbReference type="ARBA" id="ARBA00012438"/>
    </source>
</evidence>
<reference evidence="6" key="1">
    <citation type="journal article" date="2014" name="Front. Microbiol.">
        <title>High frequency of phylogenetically diverse reductive dehalogenase-homologous genes in deep subseafloor sedimentary metagenomes.</title>
        <authorList>
            <person name="Kawai M."/>
            <person name="Futagami T."/>
            <person name="Toyoda A."/>
            <person name="Takaki Y."/>
            <person name="Nishi S."/>
            <person name="Hori S."/>
            <person name="Arai W."/>
            <person name="Tsubouchi T."/>
            <person name="Morono Y."/>
            <person name="Uchiyama I."/>
            <person name="Ito T."/>
            <person name="Fujiyama A."/>
            <person name="Inagaki F."/>
            <person name="Takami H."/>
        </authorList>
    </citation>
    <scope>NUCLEOTIDE SEQUENCE</scope>
    <source>
        <strain evidence="6">Expedition CK06-06</strain>
    </source>
</reference>
<dbReference type="GO" id="GO:0000160">
    <property type="term" value="P:phosphorelay signal transduction system"/>
    <property type="evidence" value="ECO:0007669"/>
    <property type="project" value="UniProtKB-KW"/>
</dbReference>
<dbReference type="Pfam" id="PF02518">
    <property type="entry name" value="HATPase_c"/>
    <property type="match status" value="1"/>
</dbReference>
<evidence type="ECO:0000256" key="1">
    <source>
        <dbReference type="ARBA" id="ARBA00000085"/>
    </source>
</evidence>
<dbReference type="CDD" id="cd16917">
    <property type="entry name" value="HATPase_UhpB-NarQ-NarX-like"/>
    <property type="match status" value="1"/>
</dbReference>
<evidence type="ECO:0000259" key="5">
    <source>
        <dbReference type="PROSITE" id="PS50109"/>
    </source>
</evidence>
<dbReference type="AlphaFoldDB" id="X1DTS2"/>
<keyword evidence="4" id="KW-0418">Kinase</keyword>
<dbReference type="SUPFAM" id="SSF55874">
    <property type="entry name" value="ATPase domain of HSP90 chaperone/DNA topoisomerase II/histidine kinase"/>
    <property type="match status" value="1"/>
</dbReference>
<dbReference type="GO" id="GO:0004673">
    <property type="term" value="F:protein histidine kinase activity"/>
    <property type="evidence" value="ECO:0007669"/>
    <property type="project" value="UniProtKB-EC"/>
</dbReference>
<dbReference type="InterPro" id="IPR005467">
    <property type="entry name" value="His_kinase_dom"/>
</dbReference>
<comment type="catalytic activity">
    <reaction evidence="1">
        <text>ATP + protein L-histidine = ADP + protein N-phospho-L-histidine.</text>
        <dbReference type="EC" id="2.7.13.3"/>
    </reaction>
</comment>
<evidence type="ECO:0000256" key="4">
    <source>
        <dbReference type="ARBA" id="ARBA00022777"/>
    </source>
</evidence>
<keyword evidence="3" id="KW-0808">Transferase</keyword>
<dbReference type="PANTHER" id="PTHR24421:SF10">
    <property type="entry name" value="NITRATE_NITRITE SENSOR PROTEIN NARQ"/>
    <property type="match status" value="1"/>
</dbReference>
<proteinExistence type="predicted"/>
<dbReference type="PROSITE" id="PS50109">
    <property type="entry name" value="HIS_KIN"/>
    <property type="match status" value="1"/>
</dbReference>
<dbReference type="EC" id="2.7.13.3" evidence="2"/>
<feature type="non-terminal residue" evidence="6">
    <location>
        <position position="1"/>
    </location>
</feature>
<gene>
    <name evidence="6" type="ORF">S03H2_09389</name>
</gene>
<organism evidence="6">
    <name type="scientific">marine sediment metagenome</name>
    <dbReference type="NCBI Taxonomy" id="412755"/>
    <lineage>
        <taxon>unclassified sequences</taxon>
        <taxon>metagenomes</taxon>
        <taxon>ecological metagenomes</taxon>
    </lineage>
</organism>